<dbReference type="Gene3D" id="2.20.25.90">
    <property type="entry name" value="ADC-like domains"/>
    <property type="match status" value="1"/>
</dbReference>
<dbReference type="GO" id="GO:0043546">
    <property type="term" value="F:molybdopterin cofactor binding"/>
    <property type="evidence" value="ECO:0007669"/>
    <property type="project" value="InterPro"/>
</dbReference>
<dbReference type="PROSITE" id="PS51379">
    <property type="entry name" value="4FE4S_FER_2"/>
    <property type="match status" value="2"/>
</dbReference>
<dbReference type="InterPro" id="IPR017896">
    <property type="entry name" value="4Fe4S_Fe-S-bd"/>
</dbReference>
<keyword evidence="6" id="KW-0001">2Fe-2S</keyword>
<dbReference type="InterPro" id="IPR019574">
    <property type="entry name" value="NADH_UbQ_OxRdtase_Gsu_4Fe4S-bd"/>
</dbReference>
<dbReference type="SUPFAM" id="SSF54862">
    <property type="entry name" value="4Fe-4S ferredoxins"/>
    <property type="match status" value="1"/>
</dbReference>
<dbReference type="PROSITE" id="PS00551">
    <property type="entry name" value="MOLYBDOPTERIN_PROK_1"/>
    <property type="match status" value="1"/>
</dbReference>
<evidence type="ECO:0000256" key="13">
    <source>
        <dbReference type="ARBA" id="ARBA00023027"/>
    </source>
</evidence>
<dbReference type="FunFam" id="3.10.20.740:FF:000004">
    <property type="entry name" value="NADH-quinone oxidoreductase"/>
    <property type="match status" value="1"/>
</dbReference>
<evidence type="ECO:0000256" key="4">
    <source>
        <dbReference type="ARBA" id="ARBA00007023"/>
    </source>
</evidence>
<dbReference type="InterPro" id="IPR001041">
    <property type="entry name" value="2Fe-2S_ferredoxin-type"/>
</dbReference>
<dbReference type="PANTHER" id="PTHR43105">
    <property type="entry name" value="RESPIRATORY NITRATE REDUCTASE"/>
    <property type="match status" value="1"/>
</dbReference>
<comment type="caution">
    <text evidence="20">The sequence shown here is derived from an EMBL/GenBank/DDBJ whole genome shotgun (WGS) entry which is preliminary data.</text>
</comment>
<evidence type="ECO:0000256" key="11">
    <source>
        <dbReference type="ARBA" id="ARBA00023004"/>
    </source>
</evidence>
<dbReference type="FunCoup" id="A0A0D2HJI6">
    <property type="interactions" value="239"/>
</dbReference>
<dbReference type="SUPFAM" id="SSF50692">
    <property type="entry name" value="ADC-like"/>
    <property type="match status" value="1"/>
</dbReference>
<evidence type="ECO:0000256" key="1">
    <source>
        <dbReference type="ARBA" id="ARBA00001966"/>
    </source>
</evidence>
<dbReference type="Gene3D" id="3.10.20.740">
    <property type="match status" value="1"/>
</dbReference>
<dbReference type="FunFam" id="3.30.70.20:FF:000035">
    <property type="entry name" value="Iron hydrogenase 1"/>
    <property type="match status" value="1"/>
</dbReference>
<evidence type="ECO:0000256" key="14">
    <source>
        <dbReference type="ARBA" id="ARBA00023136"/>
    </source>
</evidence>
<dbReference type="Pfam" id="PF13510">
    <property type="entry name" value="Fer2_4"/>
    <property type="match status" value="1"/>
</dbReference>
<dbReference type="InterPro" id="IPR009010">
    <property type="entry name" value="Asp_de-COase-like_dom_sf"/>
</dbReference>
<dbReference type="PROSITE" id="PS51085">
    <property type="entry name" value="2FE2S_FER_2"/>
    <property type="match status" value="1"/>
</dbReference>
<comment type="similarity">
    <text evidence="3">Belongs to the complex I 75 kDa subunit family.</text>
</comment>
<dbReference type="GO" id="GO:0046872">
    <property type="term" value="F:metal ion binding"/>
    <property type="evidence" value="ECO:0007669"/>
    <property type="project" value="UniProtKB-KW"/>
</dbReference>
<evidence type="ECO:0000256" key="9">
    <source>
        <dbReference type="ARBA" id="ARBA00022967"/>
    </source>
</evidence>
<keyword evidence="11" id="KW-0408">Iron</keyword>
<keyword evidence="21" id="KW-1185">Reference proteome</keyword>
<dbReference type="PROSITE" id="PS51669">
    <property type="entry name" value="4FE4S_MOW_BIS_MGD"/>
    <property type="match status" value="1"/>
</dbReference>
<evidence type="ECO:0000256" key="6">
    <source>
        <dbReference type="ARBA" id="ARBA00022714"/>
    </source>
</evidence>
<dbReference type="SUPFAM" id="SSF53706">
    <property type="entry name" value="Formate dehydrogenase/DMSO reductase, domains 1-3"/>
    <property type="match status" value="1"/>
</dbReference>
<dbReference type="Pfam" id="PF04879">
    <property type="entry name" value="Molybdop_Fe4S4"/>
    <property type="match status" value="1"/>
</dbReference>
<dbReference type="FunFam" id="3.40.228.10:FF:000002">
    <property type="entry name" value="Formate dehydrogenase subunit alpha"/>
    <property type="match status" value="1"/>
</dbReference>
<comment type="cofactor">
    <cofactor evidence="15">
        <name>[2Fe-2S] cluster</name>
        <dbReference type="ChEBI" id="CHEBI:190135"/>
    </cofactor>
</comment>
<dbReference type="InterPro" id="IPR041924">
    <property type="entry name" value="Formate_Dh-H_N"/>
</dbReference>
<dbReference type="GO" id="GO:0042773">
    <property type="term" value="P:ATP synthesis coupled electron transport"/>
    <property type="evidence" value="ECO:0007669"/>
    <property type="project" value="InterPro"/>
</dbReference>
<keyword evidence="12" id="KW-0411">Iron-sulfur</keyword>
<dbReference type="GO" id="GO:0051539">
    <property type="term" value="F:4 iron, 4 sulfur cluster binding"/>
    <property type="evidence" value="ECO:0007669"/>
    <property type="project" value="UniProtKB-KW"/>
</dbReference>
<dbReference type="Pfam" id="PF12838">
    <property type="entry name" value="Fer4_7"/>
    <property type="match status" value="1"/>
</dbReference>
<dbReference type="SMART" id="SM00926">
    <property type="entry name" value="Molybdop_Fe4S4"/>
    <property type="match status" value="1"/>
</dbReference>
<dbReference type="InterPro" id="IPR000283">
    <property type="entry name" value="NADH_UbQ_OxRdtase_75kDa_su_CS"/>
</dbReference>
<dbReference type="PROSITE" id="PS51839">
    <property type="entry name" value="4FE4S_HC3"/>
    <property type="match status" value="1"/>
</dbReference>
<dbReference type="PATRIC" id="fig|1429043.3.peg.5599"/>
<dbReference type="Pfam" id="PF10588">
    <property type="entry name" value="NADH-G_4Fe-4S_3"/>
    <property type="match status" value="1"/>
</dbReference>
<dbReference type="GO" id="GO:0051537">
    <property type="term" value="F:2 iron, 2 sulfur cluster binding"/>
    <property type="evidence" value="ECO:0007669"/>
    <property type="project" value="UniProtKB-KW"/>
</dbReference>
<keyword evidence="10" id="KW-0560">Oxidoreductase</keyword>
<dbReference type="InterPro" id="IPR006657">
    <property type="entry name" value="MoPterin_dinucl-bd_dom"/>
</dbReference>
<evidence type="ECO:0000259" key="16">
    <source>
        <dbReference type="PROSITE" id="PS51085"/>
    </source>
</evidence>
<dbReference type="OrthoDB" id="9757870at2"/>
<dbReference type="CDD" id="cd02753">
    <property type="entry name" value="MopB_Formate-Dh-H"/>
    <property type="match status" value="1"/>
</dbReference>
<dbReference type="CDD" id="cd02790">
    <property type="entry name" value="MopB_CT_Formate-Dh_H"/>
    <property type="match status" value="1"/>
</dbReference>
<organism evidence="20 21">
    <name type="scientific">Dethiosulfatarculus sandiegensis</name>
    <dbReference type="NCBI Taxonomy" id="1429043"/>
    <lineage>
        <taxon>Bacteria</taxon>
        <taxon>Pseudomonadati</taxon>
        <taxon>Thermodesulfobacteriota</taxon>
        <taxon>Desulfarculia</taxon>
        <taxon>Desulfarculales</taxon>
        <taxon>Desulfarculaceae</taxon>
        <taxon>Dethiosulfatarculus</taxon>
    </lineage>
</organism>
<dbReference type="InterPro" id="IPR036010">
    <property type="entry name" value="2Fe-2S_ferredoxin-like_sf"/>
</dbReference>
<feature type="domain" description="4Fe-4S ferredoxin-type" evidence="17">
    <location>
        <begin position="142"/>
        <end position="171"/>
    </location>
</feature>
<sequence>MEALHLTIDGRRQTVAPGTTVLEAIRQAGIYVPTLCDDPDLKPFGACRLCLVEIEGMRGLPTSCTTPAQDGMVVWTENEEILRMRRIIIELLLANHPQDCLVCPKAEECELLKVANYLGADKARVARLRRGRLDRPVDDSTPGFVYDPNKCILCGKCVRACQEVAFVGAIDFAYRGQKTIITPFWNQSLLESVCQSCGECVARCPTGALTIRESLPATRQVETICPYCGVGCGVRLGVRQERIVRVEGVRENPVSRGELCVKGRFGLDFVHSPERLATPLVRKENIGRLAKPPDPRQAFREAGWEEALELTANALQGLIHEYGSDCLGVLSSAKCTNEDNYVTQKFARAVLKTNNVDHCARLCHASTVTAALAAFGDGAMSNSISDFEKADVILVIGSNTTECHPVIGRRIKRAVQEKGAKLLVADPRAVELSDQAELFLNHLPGTDVALLNGLMNRIVELKLHNRRFIARRCENYEAFAESLAGYTPEVTEATTGVPAEKIQRAARILGKAKRLVVAYGMGITQHVTGTDNVKAVANLLMLTGNMGRLGCGFAPLRGQNNVQGACDMGALPNVYPGYQRVDNPEVKAKFELAWGAILSDRPGLTLTEMIKAAHTGSLKGLYIVGENPMLSEADLNHAQEAMARLGFIAVQDIFLTETAALADVVFPSACFAEKEGSFTNTERRIQKVNRALNPPGQAREDWRILSDLAALLGRPFAFANSAEIMDEIASLTPIYGGISHDRLGLRGLQWPCWNRRHKGSAMLHKGRFTRGRGRFHVVHDRPPAELPSAEYPLLLTTGRILEHWHTGSMTHRSRVLETLAPESRIEINPQDAAELGVTEGDTLSIKSRRGQVRSKARTSRRVRPGQTFMAFHWQDAPANSLTNPSVDPVANIPEYKVASVKAVLDVLDLAAENNAFLTALSENPAGILNDYDLSPEHRLALLNLDFDKLQEWVGPLNERLRLWLHDRLAKEKWVETE</sequence>
<dbReference type="InterPro" id="IPR041925">
    <property type="entry name" value="CT_Formate-Dh_H"/>
</dbReference>
<dbReference type="EMBL" id="AZAC01000078">
    <property type="protein sequence ID" value="KIX10823.1"/>
    <property type="molecule type" value="Genomic_DNA"/>
</dbReference>
<dbReference type="PANTHER" id="PTHR43105:SF14">
    <property type="entry name" value="FORMATE DEHYDROGENASE H"/>
    <property type="match status" value="1"/>
</dbReference>
<evidence type="ECO:0000256" key="10">
    <source>
        <dbReference type="ARBA" id="ARBA00023002"/>
    </source>
</evidence>
<dbReference type="PROSITE" id="PS00198">
    <property type="entry name" value="4FE4S_FER_1"/>
    <property type="match status" value="1"/>
</dbReference>
<gene>
    <name evidence="20" type="ORF">X474_26450</name>
</gene>
<comment type="cofactor">
    <cofactor evidence="1">
        <name>[4Fe-4S] cluster</name>
        <dbReference type="ChEBI" id="CHEBI:49883"/>
    </cofactor>
</comment>
<evidence type="ECO:0000313" key="20">
    <source>
        <dbReference type="EMBL" id="KIX10823.1"/>
    </source>
</evidence>
<feature type="domain" description="2Fe-2S ferredoxin-type" evidence="16">
    <location>
        <begin position="2"/>
        <end position="80"/>
    </location>
</feature>
<dbReference type="RefSeq" id="WP_082464612.1">
    <property type="nucleotide sequence ID" value="NZ_AZAC01000078.1"/>
</dbReference>
<dbReference type="CDD" id="cd00207">
    <property type="entry name" value="fer2"/>
    <property type="match status" value="1"/>
</dbReference>
<dbReference type="PROSITE" id="PS00641">
    <property type="entry name" value="COMPLEX1_75K_1"/>
    <property type="match status" value="1"/>
</dbReference>
<evidence type="ECO:0000256" key="7">
    <source>
        <dbReference type="ARBA" id="ARBA00022723"/>
    </source>
</evidence>
<evidence type="ECO:0000256" key="12">
    <source>
        <dbReference type="ARBA" id="ARBA00023014"/>
    </source>
</evidence>
<dbReference type="InterPro" id="IPR006478">
    <property type="entry name" value="Formate_DH_asu"/>
</dbReference>
<protein>
    <submittedName>
        <fullName evidence="20">Formate dehydrogenase subunit alpha</fullName>
    </submittedName>
</protein>
<dbReference type="Proteomes" id="UP000032233">
    <property type="component" value="Unassembled WGS sequence"/>
</dbReference>
<feature type="domain" description="4Fe-4S ferredoxin-type" evidence="17">
    <location>
        <begin position="185"/>
        <end position="214"/>
    </location>
</feature>
<evidence type="ECO:0000259" key="18">
    <source>
        <dbReference type="PROSITE" id="PS51669"/>
    </source>
</evidence>
<evidence type="ECO:0000256" key="8">
    <source>
        <dbReference type="ARBA" id="ARBA00022737"/>
    </source>
</evidence>
<feature type="domain" description="4Fe-4S His(Cys)3-ligated-type" evidence="19">
    <location>
        <begin position="80"/>
        <end position="119"/>
    </location>
</feature>
<dbReference type="GO" id="GO:0008863">
    <property type="term" value="F:formate dehydrogenase (NAD+) activity"/>
    <property type="evidence" value="ECO:0007669"/>
    <property type="project" value="InterPro"/>
</dbReference>
<comment type="similarity">
    <text evidence="4">In the C-terminal section; belongs to the prokaryotic molybdopterin-containing oxidoreductase family.</text>
</comment>
<dbReference type="PIRSF" id="PIRSF036643">
    <property type="entry name" value="FDH_alpha"/>
    <property type="match status" value="1"/>
</dbReference>
<dbReference type="SUPFAM" id="SSF54292">
    <property type="entry name" value="2Fe-2S ferredoxin-like"/>
    <property type="match status" value="1"/>
</dbReference>
<keyword evidence="8" id="KW-0677">Repeat</keyword>
<dbReference type="InterPro" id="IPR006963">
    <property type="entry name" value="Mopterin_OxRdtase_4Fe-4S_dom"/>
</dbReference>
<dbReference type="Gene3D" id="3.40.228.10">
    <property type="entry name" value="Dimethylsulfoxide Reductase, domain 2"/>
    <property type="match status" value="1"/>
</dbReference>
<dbReference type="SMART" id="SM00929">
    <property type="entry name" value="NADH-G_4Fe-4S_3"/>
    <property type="match status" value="1"/>
</dbReference>
<evidence type="ECO:0000313" key="21">
    <source>
        <dbReference type="Proteomes" id="UP000032233"/>
    </source>
</evidence>
<dbReference type="InterPro" id="IPR050123">
    <property type="entry name" value="Prok_molybdopt-oxidoreductase"/>
</dbReference>
<evidence type="ECO:0000256" key="3">
    <source>
        <dbReference type="ARBA" id="ARBA00005404"/>
    </source>
</evidence>
<dbReference type="GO" id="GO:0016020">
    <property type="term" value="C:membrane"/>
    <property type="evidence" value="ECO:0007669"/>
    <property type="project" value="UniProtKB-SubCell"/>
</dbReference>
<comment type="subcellular location">
    <subcellularLocation>
        <location evidence="2">Membrane</location>
    </subcellularLocation>
</comment>
<name>A0A0D2HJI6_9BACT</name>
<evidence type="ECO:0000256" key="15">
    <source>
        <dbReference type="ARBA" id="ARBA00034078"/>
    </source>
</evidence>
<dbReference type="InterPro" id="IPR027467">
    <property type="entry name" value="MopterinOxRdtase_cofactor_BS"/>
</dbReference>
<evidence type="ECO:0000256" key="2">
    <source>
        <dbReference type="ARBA" id="ARBA00004370"/>
    </source>
</evidence>
<dbReference type="GO" id="GO:0003954">
    <property type="term" value="F:NADH dehydrogenase activity"/>
    <property type="evidence" value="ECO:0007669"/>
    <property type="project" value="TreeGrafter"/>
</dbReference>
<keyword evidence="14" id="KW-0472">Membrane</keyword>
<dbReference type="Gene3D" id="3.40.50.740">
    <property type="match status" value="1"/>
</dbReference>
<feature type="domain" description="4Fe-4S Mo/W bis-MGD-type" evidence="18">
    <location>
        <begin position="218"/>
        <end position="274"/>
    </location>
</feature>
<dbReference type="Gene3D" id="3.30.70.20">
    <property type="match status" value="1"/>
</dbReference>
<evidence type="ECO:0000256" key="5">
    <source>
        <dbReference type="ARBA" id="ARBA00022485"/>
    </source>
</evidence>
<dbReference type="InterPro" id="IPR006656">
    <property type="entry name" value="Mopterin_OxRdtase"/>
</dbReference>
<dbReference type="Pfam" id="PF00384">
    <property type="entry name" value="Molybdopterin"/>
    <property type="match status" value="1"/>
</dbReference>
<dbReference type="GO" id="GO:0008137">
    <property type="term" value="F:NADH dehydrogenase (ubiquinone) activity"/>
    <property type="evidence" value="ECO:0007669"/>
    <property type="project" value="InterPro"/>
</dbReference>
<keyword evidence="5" id="KW-0004">4Fe-4S</keyword>
<proteinExistence type="inferred from homology"/>
<reference evidence="20 21" key="1">
    <citation type="submission" date="2013-11" db="EMBL/GenBank/DDBJ databases">
        <title>Metagenomic analysis of a methanogenic consortium involved in long chain n-alkane degradation.</title>
        <authorList>
            <person name="Davidova I.A."/>
            <person name="Callaghan A.V."/>
            <person name="Wawrik B."/>
            <person name="Pruitt S."/>
            <person name="Marks C."/>
            <person name="Duncan K.E."/>
            <person name="Suflita J.M."/>
        </authorList>
    </citation>
    <scope>NUCLEOTIDE SEQUENCE [LARGE SCALE GENOMIC DNA]</scope>
    <source>
        <strain evidence="20 21">SPR</strain>
    </source>
</reference>
<dbReference type="Gene3D" id="2.40.40.20">
    <property type="match status" value="1"/>
</dbReference>
<keyword evidence="9" id="KW-1278">Translocase</keyword>
<dbReference type="GO" id="GO:0015942">
    <property type="term" value="P:formate metabolic process"/>
    <property type="evidence" value="ECO:0007669"/>
    <property type="project" value="InterPro"/>
</dbReference>
<dbReference type="Pfam" id="PF01568">
    <property type="entry name" value="Molydop_binding"/>
    <property type="match status" value="1"/>
</dbReference>
<evidence type="ECO:0000259" key="19">
    <source>
        <dbReference type="PROSITE" id="PS51839"/>
    </source>
</evidence>
<dbReference type="NCBIfam" id="TIGR01591">
    <property type="entry name" value="Fdh-alpha"/>
    <property type="match status" value="1"/>
</dbReference>
<accession>A0A0D2HJI6</accession>
<dbReference type="STRING" id="1429043.X474_26450"/>
<keyword evidence="13" id="KW-0520">NAD</keyword>
<dbReference type="InParanoid" id="A0A0D2HJI6"/>
<dbReference type="AlphaFoldDB" id="A0A0D2HJI6"/>
<keyword evidence="7" id="KW-0479">Metal-binding</keyword>
<evidence type="ECO:0000259" key="17">
    <source>
        <dbReference type="PROSITE" id="PS51379"/>
    </source>
</evidence>
<dbReference type="InterPro" id="IPR017900">
    <property type="entry name" value="4Fe4S_Fe_S_CS"/>
</dbReference>